<dbReference type="GO" id="GO:0051536">
    <property type="term" value="F:iron-sulfur cluster binding"/>
    <property type="evidence" value="ECO:0007669"/>
    <property type="project" value="UniProtKB-KW"/>
</dbReference>
<dbReference type="RefSeq" id="WP_134214972.1">
    <property type="nucleotide sequence ID" value="NZ_QFFZ01000046.1"/>
</dbReference>
<evidence type="ECO:0000259" key="4">
    <source>
        <dbReference type="PROSITE" id="PS51379"/>
    </source>
</evidence>
<evidence type="ECO:0000313" key="5">
    <source>
        <dbReference type="EMBL" id="TEB09504.1"/>
    </source>
</evidence>
<gene>
    <name evidence="5" type="primary">rsxB_2</name>
    <name evidence="5" type="ORF">Pmgp_03109</name>
</gene>
<dbReference type="AlphaFoldDB" id="A0A4Y7RKJ6"/>
<evidence type="ECO:0000256" key="1">
    <source>
        <dbReference type="ARBA" id="ARBA00022723"/>
    </source>
</evidence>
<organism evidence="5 6">
    <name type="scientific">Pelotomaculum propionicicum</name>
    <dbReference type="NCBI Taxonomy" id="258475"/>
    <lineage>
        <taxon>Bacteria</taxon>
        <taxon>Bacillati</taxon>
        <taxon>Bacillota</taxon>
        <taxon>Clostridia</taxon>
        <taxon>Eubacteriales</taxon>
        <taxon>Desulfotomaculaceae</taxon>
        <taxon>Pelotomaculum</taxon>
    </lineage>
</organism>
<dbReference type="Proteomes" id="UP000297597">
    <property type="component" value="Unassembled WGS sequence"/>
</dbReference>
<evidence type="ECO:0000313" key="6">
    <source>
        <dbReference type="Proteomes" id="UP000297597"/>
    </source>
</evidence>
<dbReference type="PROSITE" id="PS51379">
    <property type="entry name" value="4FE4S_FER_2"/>
    <property type="match status" value="2"/>
</dbReference>
<dbReference type="SUPFAM" id="SSF54862">
    <property type="entry name" value="4Fe-4S ferredoxins"/>
    <property type="match status" value="1"/>
</dbReference>
<evidence type="ECO:0000256" key="3">
    <source>
        <dbReference type="ARBA" id="ARBA00023014"/>
    </source>
</evidence>
<dbReference type="Pfam" id="PF12838">
    <property type="entry name" value="Fer4_7"/>
    <property type="match status" value="1"/>
</dbReference>
<dbReference type="InterPro" id="IPR017900">
    <property type="entry name" value="4Fe4S_Fe_S_CS"/>
</dbReference>
<accession>A0A4Y7RKJ6</accession>
<name>A0A4Y7RKJ6_9FIRM</name>
<proteinExistence type="predicted"/>
<feature type="domain" description="4Fe-4S ferredoxin-type" evidence="4">
    <location>
        <begin position="283"/>
        <end position="312"/>
    </location>
</feature>
<keyword evidence="3" id="KW-0411">Iron-sulfur</keyword>
<keyword evidence="6" id="KW-1185">Reference proteome</keyword>
<dbReference type="Gene3D" id="3.30.70.20">
    <property type="match status" value="1"/>
</dbReference>
<comment type="caution">
    <text evidence="5">The sequence shown here is derived from an EMBL/GenBank/DDBJ whole genome shotgun (WGS) entry which is preliminary data.</text>
</comment>
<reference evidence="5 6" key="1">
    <citation type="journal article" date="2018" name="Environ. Microbiol.">
        <title>Novel energy conservation strategies and behaviour of Pelotomaculum schinkii driving syntrophic propionate catabolism.</title>
        <authorList>
            <person name="Hidalgo-Ahumada C.A.P."/>
            <person name="Nobu M.K."/>
            <person name="Narihiro T."/>
            <person name="Tamaki H."/>
            <person name="Liu W.T."/>
            <person name="Kamagata Y."/>
            <person name="Stams A.J.M."/>
            <person name="Imachi H."/>
            <person name="Sousa D.Z."/>
        </authorList>
    </citation>
    <scope>NUCLEOTIDE SEQUENCE [LARGE SCALE GENOMIC DNA]</scope>
    <source>
        <strain evidence="5 6">MGP</strain>
    </source>
</reference>
<sequence>MGHLHDAKEAVYRALAERLSKNPVGVKVNKTLMEILHRLYTESEALVGGSFPLAPVTIDKIATGSGIEENSLKNILEGMAEKGLVIDLPRRDKVLYILAPMVIGFFEYTFMRVRDDINMKELAELFERYFQNDEARAELSGGATKMFKALVYEKIVPAVVETEVLSYERASDIIRSSGGGALSMCSCRHKASHLNKACGAPLDVCTTLGKNGAEWLVRRELGKPATVDELLRVLEQTEKAGLVHLGDNVLNKPTFICHCCGCCCTVLHSIRESGKLMAHPSNFIPRLAKEDCSGCAACSAACQIRAITMRGEAGGTELPLIKEDICLGCSVCACACPTGALTMSRRRDLHQPPQNSTEKFARIAMEKGRVIKHDA</sequence>
<dbReference type="PROSITE" id="PS00198">
    <property type="entry name" value="4FE4S_FER_1"/>
    <property type="match status" value="1"/>
</dbReference>
<protein>
    <submittedName>
        <fullName evidence="5">Electron transport complex subunit RsxB</fullName>
    </submittedName>
</protein>
<dbReference type="EMBL" id="QFFZ01000046">
    <property type="protein sequence ID" value="TEB09504.1"/>
    <property type="molecule type" value="Genomic_DNA"/>
</dbReference>
<keyword evidence="1" id="KW-0479">Metal-binding</keyword>
<feature type="domain" description="4Fe-4S ferredoxin-type" evidence="4">
    <location>
        <begin position="317"/>
        <end position="346"/>
    </location>
</feature>
<dbReference type="OrthoDB" id="5422255at2"/>
<keyword evidence="2" id="KW-0408">Iron</keyword>
<dbReference type="InterPro" id="IPR017896">
    <property type="entry name" value="4Fe4S_Fe-S-bd"/>
</dbReference>
<dbReference type="GO" id="GO:0046872">
    <property type="term" value="F:metal ion binding"/>
    <property type="evidence" value="ECO:0007669"/>
    <property type="project" value="UniProtKB-KW"/>
</dbReference>
<evidence type="ECO:0000256" key="2">
    <source>
        <dbReference type="ARBA" id="ARBA00023004"/>
    </source>
</evidence>